<name>A0A7D7LTD4_9FLAO</name>
<dbReference type="KEGG" id="cbau:H1R16_11310"/>
<evidence type="ECO:0000256" key="1">
    <source>
        <dbReference type="SAM" id="Phobius"/>
    </source>
</evidence>
<dbReference type="RefSeq" id="WP_181886441.1">
    <property type="nucleotide sequence ID" value="NZ_CP059472.1"/>
</dbReference>
<feature type="transmembrane region" description="Helical" evidence="1">
    <location>
        <begin position="6"/>
        <end position="23"/>
    </location>
</feature>
<evidence type="ECO:0000313" key="3">
    <source>
        <dbReference type="EMBL" id="QMS98273.1"/>
    </source>
</evidence>
<dbReference type="EMBL" id="CP059472">
    <property type="protein sequence ID" value="QMS98273.1"/>
    <property type="molecule type" value="Genomic_DNA"/>
</dbReference>
<reference evidence="2" key="3">
    <citation type="submission" date="2020-07" db="EMBL/GenBank/DDBJ databases">
        <authorList>
            <person name="Yang C."/>
        </authorList>
    </citation>
    <scope>NUCLEOTIDE SEQUENCE</scope>
    <source>
        <strain evidence="2">Cx-624</strain>
    </source>
</reference>
<gene>
    <name evidence="3" type="ORF">H1R16_11310</name>
    <name evidence="2" type="ORF">H2507_04155</name>
</gene>
<proteinExistence type="predicted"/>
<accession>A0A7D7LTD4</accession>
<evidence type="ECO:0000313" key="4">
    <source>
        <dbReference type="Proteomes" id="UP000515349"/>
    </source>
</evidence>
<keyword evidence="1" id="KW-0472">Membrane</keyword>
<feature type="transmembrane region" description="Helical" evidence="1">
    <location>
        <begin position="35"/>
        <end position="52"/>
    </location>
</feature>
<keyword evidence="1" id="KW-1133">Transmembrane helix</keyword>
<evidence type="ECO:0000313" key="5">
    <source>
        <dbReference type="Proteomes" id="UP000539710"/>
    </source>
</evidence>
<reference evidence="3 4" key="1">
    <citation type="submission" date="2020-07" db="EMBL/GenBank/DDBJ databases">
        <title>Chryseobacterium sp.cx-624.</title>
        <authorList>
            <person name="Yang C."/>
        </authorList>
    </citation>
    <scope>NUCLEOTIDE SEQUENCE [LARGE SCALE GENOMIC DNA]</scope>
    <source>
        <strain evidence="4">cx-624</strain>
        <strain evidence="3">Cx-624</strain>
    </source>
</reference>
<dbReference type="Proteomes" id="UP000515349">
    <property type="component" value="Chromosome"/>
</dbReference>
<dbReference type="Proteomes" id="UP000539710">
    <property type="component" value="Unassembled WGS sequence"/>
</dbReference>
<organism evidence="3 4">
    <name type="scientific">Marnyiella aurantia</name>
    <dbReference type="NCBI Taxonomy" id="2758037"/>
    <lineage>
        <taxon>Bacteria</taxon>
        <taxon>Pseudomonadati</taxon>
        <taxon>Bacteroidota</taxon>
        <taxon>Flavobacteriia</taxon>
        <taxon>Flavobacteriales</taxon>
        <taxon>Weeksellaceae</taxon>
        <taxon>Marnyiella</taxon>
    </lineage>
</organism>
<keyword evidence="1" id="KW-0812">Transmembrane</keyword>
<protein>
    <submittedName>
        <fullName evidence="3">Uncharacterized protein</fullName>
    </submittedName>
</protein>
<sequence length="54" mass="6512">MTYPLIPIGLIIVFIIYVIYLAFVKKDMQMLRSVLYPGLFFITVWALIYYFMLR</sequence>
<dbReference type="AlphaFoldDB" id="A0A7D7LTD4"/>
<dbReference type="EMBL" id="JACEUX010000001">
    <property type="protein sequence ID" value="MBA5246357.1"/>
    <property type="molecule type" value="Genomic_DNA"/>
</dbReference>
<keyword evidence="5" id="KW-1185">Reference proteome</keyword>
<evidence type="ECO:0000313" key="2">
    <source>
        <dbReference type="EMBL" id="MBA5246357.1"/>
    </source>
</evidence>
<reference evidence="5" key="2">
    <citation type="submission" date="2020-07" db="EMBL/GenBank/DDBJ databases">
        <title>Flavobacterium sp. xlx-214.</title>
        <authorList>
            <person name="Yang C."/>
        </authorList>
    </citation>
    <scope>NUCLEOTIDE SEQUENCE [LARGE SCALE GENOMIC DNA]</scope>
    <source>
        <strain evidence="5">CX-624</strain>
    </source>
</reference>